<keyword evidence="3" id="KW-1185">Reference proteome</keyword>
<dbReference type="OrthoDB" id="4700192at2"/>
<evidence type="ECO:0000256" key="1">
    <source>
        <dbReference type="SAM" id="MobiDB-lite"/>
    </source>
</evidence>
<sequence length="354" mass="39960">MYAGTDVLLVGPRGRRLCLELAMDLNPSIRSAVFWLAHKLDPGKGTSRVMLTATSKEKPDQPPRPSIANLITKFNSLDMTRAGLGDIDRALAQAVDTSRPWQEPDGEDVLAALPEIKAALAPIAQQVMMASSTQWWSRSRQIEQWTIDWRPAKDPAPLPRQPSQALGAWARDTRAEEVRAEKERPRNPHANWSGTWWSFPQGTLQSVGRVPLGLNLFEDSFGWEHATVIPVRGAGRTYEVHTEDDWVSLCREYPLGVTASRRHDWFRCTGHDGRWVIPDWEKVAERWDAVHLTVLAYLSSANRALQVDAGTSTVLAGWNPDTTIWLTDVAREWAGPRQQWQRSTYQQVWTTTLV</sequence>
<feature type="compositionally biased region" description="Basic and acidic residues" evidence="1">
    <location>
        <begin position="171"/>
        <end position="186"/>
    </location>
</feature>
<comment type="caution">
    <text evidence="2">The sequence shown here is derived from an EMBL/GenBank/DDBJ whole genome shotgun (WGS) entry which is preliminary data.</text>
</comment>
<accession>A0A3A5M2A3</accession>
<name>A0A3A5M2A3_9MICC</name>
<dbReference type="Proteomes" id="UP000272560">
    <property type="component" value="Unassembled WGS sequence"/>
</dbReference>
<dbReference type="AlphaFoldDB" id="A0A3A5M2A3"/>
<proteinExistence type="predicted"/>
<evidence type="ECO:0000313" key="2">
    <source>
        <dbReference type="EMBL" id="RJT75097.1"/>
    </source>
</evidence>
<dbReference type="EMBL" id="QZVT01000017">
    <property type="protein sequence ID" value="RJT75097.1"/>
    <property type="molecule type" value="Genomic_DNA"/>
</dbReference>
<organism evidence="2 3">
    <name type="scientific">Arthrobacter cheniae</name>
    <dbReference type="NCBI Taxonomy" id="1258888"/>
    <lineage>
        <taxon>Bacteria</taxon>
        <taxon>Bacillati</taxon>
        <taxon>Actinomycetota</taxon>
        <taxon>Actinomycetes</taxon>
        <taxon>Micrococcales</taxon>
        <taxon>Micrococcaceae</taxon>
        <taxon>Arthrobacter</taxon>
    </lineage>
</organism>
<gene>
    <name evidence="2" type="ORF">D6T63_18070</name>
</gene>
<protein>
    <submittedName>
        <fullName evidence="2">Uncharacterized protein</fullName>
    </submittedName>
</protein>
<reference evidence="2 3" key="1">
    <citation type="submission" date="2018-09" db="EMBL/GenBank/DDBJ databases">
        <title>Novel species of Arthrobacter.</title>
        <authorList>
            <person name="Liu Q."/>
            <person name="Xin Y.-H."/>
        </authorList>
    </citation>
    <scope>NUCLEOTIDE SEQUENCE [LARGE SCALE GENOMIC DNA]</scope>
    <source>
        <strain evidence="2 3">Hz2</strain>
    </source>
</reference>
<evidence type="ECO:0000313" key="3">
    <source>
        <dbReference type="Proteomes" id="UP000272560"/>
    </source>
</evidence>
<feature type="region of interest" description="Disordered" evidence="1">
    <location>
        <begin position="151"/>
        <end position="187"/>
    </location>
</feature>